<dbReference type="Proteomes" id="UP000836841">
    <property type="component" value="Chromosome 3"/>
</dbReference>
<dbReference type="Gene3D" id="3.40.50.720">
    <property type="entry name" value="NAD(P)-binding Rossmann-like Domain"/>
    <property type="match status" value="1"/>
</dbReference>
<dbReference type="PANTHER" id="PTHR44375:SF2">
    <property type="entry name" value="BETA-KETOACYL-ACP REDUCTASE-LIKE PROTEIN-RELATED"/>
    <property type="match status" value="1"/>
</dbReference>
<keyword evidence="1" id="KW-0732">Signal</keyword>
<accession>A0AAU9RUF7</accession>
<dbReference type="InterPro" id="IPR036291">
    <property type="entry name" value="NAD(P)-bd_dom_sf"/>
</dbReference>
<proteinExistence type="predicted"/>
<protein>
    <recommendedName>
        <fullName evidence="4">Dehydrogenase/reductase SDR family member 11</fullName>
    </recommendedName>
</protein>
<reference evidence="2 3" key="1">
    <citation type="submission" date="2022-03" db="EMBL/GenBank/DDBJ databases">
        <authorList>
            <person name="Nunn A."/>
            <person name="Chopra R."/>
            <person name="Nunn A."/>
            <person name="Contreras Garrido A."/>
        </authorList>
    </citation>
    <scope>NUCLEOTIDE SEQUENCE [LARGE SCALE GENOMIC DNA]</scope>
</reference>
<keyword evidence="3" id="KW-1185">Reference proteome</keyword>
<feature type="signal peptide" evidence="1">
    <location>
        <begin position="1"/>
        <end position="27"/>
    </location>
</feature>
<dbReference type="PANTHER" id="PTHR44375">
    <property type="entry name" value="BETA-KETOACYL-ACP REDUCTASE-LIKE PROTEIN-RELATED"/>
    <property type="match status" value="1"/>
</dbReference>
<evidence type="ECO:0000313" key="3">
    <source>
        <dbReference type="Proteomes" id="UP000836841"/>
    </source>
</evidence>
<evidence type="ECO:0000256" key="1">
    <source>
        <dbReference type="SAM" id="SignalP"/>
    </source>
</evidence>
<organism evidence="2 3">
    <name type="scientific">Thlaspi arvense</name>
    <name type="common">Field penny-cress</name>
    <dbReference type="NCBI Taxonomy" id="13288"/>
    <lineage>
        <taxon>Eukaryota</taxon>
        <taxon>Viridiplantae</taxon>
        <taxon>Streptophyta</taxon>
        <taxon>Embryophyta</taxon>
        <taxon>Tracheophyta</taxon>
        <taxon>Spermatophyta</taxon>
        <taxon>Magnoliopsida</taxon>
        <taxon>eudicotyledons</taxon>
        <taxon>Gunneridae</taxon>
        <taxon>Pentapetalae</taxon>
        <taxon>rosids</taxon>
        <taxon>malvids</taxon>
        <taxon>Brassicales</taxon>
        <taxon>Brassicaceae</taxon>
        <taxon>Thlaspideae</taxon>
        <taxon>Thlaspi</taxon>
    </lineage>
</organism>
<dbReference type="InterPro" id="IPR002347">
    <property type="entry name" value="SDR_fam"/>
</dbReference>
<dbReference type="Pfam" id="PF00106">
    <property type="entry name" value="adh_short"/>
    <property type="match status" value="1"/>
</dbReference>
<dbReference type="AlphaFoldDB" id="A0AAU9RUF7"/>
<evidence type="ECO:0008006" key="4">
    <source>
        <dbReference type="Google" id="ProtNLM"/>
    </source>
</evidence>
<evidence type="ECO:0000313" key="2">
    <source>
        <dbReference type="EMBL" id="CAH2051204.1"/>
    </source>
</evidence>
<sequence>MIHGLFQYICSCPLNLNLLLTFLVLTGEKQVLKQLEPWCELKDKVVLVTGASSGIGKEICLDLGKAGCKIIAAARRVDRINSLCSEINSFVSTGIQAAALELDVTSDAATIQKAAKEA</sequence>
<gene>
    <name evidence="2" type="ORF">TAV2_LOCUS10891</name>
</gene>
<name>A0AAU9RUF7_THLAR</name>
<dbReference type="EMBL" id="OU466859">
    <property type="protein sequence ID" value="CAH2051204.1"/>
    <property type="molecule type" value="Genomic_DNA"/>
</dbReference>
<dbReference type="SUPFAM" id="SSF51735">
    <property type="entry name" value="NAD(P)-binding Rossmann-fold domains"/>
    <property type="match status" value="1"/>
</dbReference>
<feature type="chain" id="PRO_5043672918" description="Dehydrogenase/reductase SDR family member 11" evidence="1">
    <location>
        <begin position="28"/>
        <end position="118"/>
    </location>
</feature>